<gene>
    <name evidence="5" type="ORF">J2S43_005002</name>
</gene>
<dbReference type="RefSeq" id="WP_306833106.1">
    <property type="nucleotide sequence ID" value="NZ_JAUSRA010000001.1"/>
</dbReference>
<protein>
    <submittedName>
        <fullName evidence="5">3-oxoacyl-[acyl-carrier-protein] synthase-3</fullName>
        <ecNumber evidence="5">2.3.1.180</ecNumber>
    </submittedName>
</protein>
<proteinExistence type="predicted"/>
<accession>A0ABT9MYH5</accession>
<organism evidence="5 6">
    <name type="scientific">Catenuloplanes nepalensis</name>
    <dbReference type="NCBI Taxonomy" id="587533"/>
    <lineage>
        <taxon>Bacteria</taxon>
        <taxon>Bacillati</taxon>
        <taxon>Actinomycetota</taxon>
        <taxon>Actinomycetes</taxon>
        <taxon>Micromonosporales</taxon>
        <taxon>Micromonosporaceae</taxon>
        <taxon>Catenuloplanes</taxon>
    </lineage>
</organism>
<dbReference type="GO" id="GO:0033818">
    <property type="term" value="F:beta-ketoacyl-acyl-carrier-protein synthase III activity"/>
    <property type="evidence" value="ECO:0007669"/>
    <property type="project" value="UniProtKB-EC"/>
</dbReference>
<evidence type="ECO:0000256" key="2">
    <source>
        <dbReference type="ARBA" id="ARBA00023315"/>
    </source>
</evidence>
<evidence type="ECO:0000313" key="6">
    <source>
        <dbReference type="Proteomes" id="UP001240984"/>
    </source>
</evidence>
<evidence type="ECO:0000256" key="1">
    <source>
        <dbReference type="ARBA" id="ARBA00022679"/>
    </source>
</evidence>
<dbReference type="EC" id="2.3.1.180" evidence="5"/>
<dbReference type="CDD" id="cd00830">
    <property type="entry name" value="KAS_III"/>
    <property type="match status" value="1"/>
</dbReference>
<dbReference type="PANTHER" id="PTHR34069">
    <property type="entry name" value="3-OXOACYL-[ACYL-CARRIER-PROTEIN] SYNTHASE 3"/>
    <property type="match status" value="1"/>
</dbReference>
<reference evidence="5 6" key="1">
    <citation type="submission" date="2023-07" db="EMBL/GenBank/DDBJ databases">
        <title>Sequencing the genomes of 1000 actinobacteria strains.</title>
        <authorList>
            <person name="Klenk H.-P."/>
        </authorList>
    </citation>
    <scope>NUCLEOTIDE SEQUENCE [LARGE SCALE GENOMIC DNA]</scope>
    <source>
        <strain evidence="5 6">DSM 44710</strain>
    </source>
</reference>
<feature type="domain" description="Beta-ketoacyl-[acyl-carrier-protein] synthase III N-terminal" evidence="4">
    <location>
        <begin position="114"/>
        <end position="198"/>
    </location>
</feature>
<dbReference type="InterPro" id="IPR013747">
    <property type="entry name" value="ACP_syn_III_C"/>
</dbReference>
<evidence type="ECO:0000259" key="4">
    <source>
        <dbReference type="Pfam" id="PF08545"/>
    </source>
</evidence>
<sequence length="335" mass="35333">MIMTRVGITAAASALPEREVETADLQRQVADASGLRLPDGMFEQLTGVRRRRIAAGDEYASTLAVAAARRVLDDAGLDPLDVDVLLFASASRDMAEPATAHVVQAELGSRAHALDVTNACNSFINGIDLARSLIIAGRAGRVLVVTGETPTRAMRTTLTGGMQAVRDAFAGYTFGDGGAAVLVEPVGSGGILDIDTETHSEHWRVGGIPGGGSRLPRGDEHTYFSGEGHTLRAVFEKIGAGIIERVAARTGLDWDDYRHVLVHQVTGPYLARFVEITGVPESKLVPTLPSLGNLASASLGVQLTRVFPGLRSGDRILLVGLGGGVSMMTMVWEKA</sequence>
<dbReference type="InterPro" id="IPR016039">
    <property type="entry name" value="Thiolase-like"/>
</dbReference>
<dbReference type="PANTHER" id="PTHR34069:SF2">
    <property type="entry name" value="BETA-KETOACYL-[ACYL-CARRIER-PROTEIN] SYNTHASE III"/>
    <property type="match status" value="1"/>
</dbReference>
<comment type="caution">
    <text evidence="5">The sequence shown here is derived from an EMBL/GenBank/DDBJ whole genome shotgun (WGS) entry which is preliminary data.</text>
</comment>
<keyword evidence="6" id="KW-1185">Reference proteome</keyword>
<evidence type="ECO:0000313" key="5">
    <source>
        <dbReference type="EMBL" id="MDP9796490.1"/>
    </source>
</evidence>
<name>A0ABT9MYH5_9ACTN</name>
<dbReference type="Proteomes" id="UP001240984">
    <property type="component" value="Unassembled WGS sequence"/>
</dbReference>
<keyword evidence="1 5" id="KW-0808">Transferase</keyword>
<dbReference type="InterPro" id="IPR013751">
    <property type="entry name" value="ACP_syn_III_N"/>
</dbReference>
<feature type="domain" description="Beta-ketoacyl-[acyl-carrier-protein] synthase III C-terminal" evidence="3">
    <location>
        <begin position="248"/>
        <end position="333"/>
    </location>
</feature>
<dbReference type="Pfam" id="PF08545">
    <property type="entry name" value="ACP_syn_III"/>
    <property type="match status" value="1"/>
</dbReference>
<dbReference type="SUPFAM" id="SSF53901">
    <property type="entry name" value="Thiolase-like"/>
    <property type="match status" value="1"/>
</dbReference>
<dbReference type="Pfam" id="PF08541">
    <property type="entry name" value="ACP_syn_III_C"/>
    <property type="match status" value="1"/>
</dbReference>
<dbReference type="EMBL" id="JAUSRA010000001">
    <property type="protein sequence ID" value="MDP9796490.1"/>
    <property type="molecule type" value="Genomic_DNA"/>
</dbReference>
<evidence type="ECO:0000259" key="3">
    <source>
        <dbReference type="Pfam" id="PF08541"/>
    </source>
</evidence>
<dbReference type="Gene3D" id="3.40.47.10">
    <property type="match status" value="2"/>
</dbReference>
<keyword evidence="2 5" id="KW-0012">Acyltransferase</keyword>